<feature type="compositionally biased region" description="Polar residues" evidence="5">
    <location>
        <begin position="269"/>
        <end position="282"/>
    </location>
</feature>
<organism evidence="7 8">
    <name type="scientific">Orchesella dallaii</name>
    <dbReference type="NCBI Taxonomy" id="48710"/>
    <lineage>
        <taxon>Eukaryota</taxon>
        <taxon>Metazoa</taxon>
        <taxon>Ecdysozoa</taxon>
        <taxon>Arthropoda</taxon>
        <taxon>Hexapoda</taxon>
        <taxon>Collembola</taxon>
        <taxon>Entomobryomorpha</taxon>
        <taxon>Entomobryoidea</taxon>
        <taxon>Orchesellidae</taxon>
        <taxon>Orchesellinae</taxon>
        <taxon>Orchesella</taxon>
    </lineage>
</organism>
<comment type="caution">
    <text evidence="7">The sequence shown here is derived from an EMBL/GenBank/DDBJ whole genome shotgun (WGS) entry which is preliminary data.</text>
</comment>
<evidence type="ECO:0000256" key="4">
    <source>
        <dbReference type="PROSITE-ProRule" id="PRU01371"/>
    </source>
</evidence>
<evidence type="ECO:0000256" key="1">
    <source>
        <dbReference type="ARBA" id="ARBA00022723"/>
    </source>
</evidence>
<dbReference type="PROSITE" id="PS00195">
    <property type="entry name" value="GLUTAREDOXIN_1"/>
    <property type="match status" value="1"/>
</dbReference>
<protein>
    <recommendedName>
        <fullName evidence="6">C2HC/C3H-type domain-containing protein</fullName>
    </recommendedName>
</protein>
<evidence type="ECO:0000256" key="5">
    <source>
        <dbReference type="SAM" id="MobiDB-lite"/>
    </source>
</evidence>
<feature type="region of interest" description="Disordered" evidence="5">
    <location>
        <begin position="229"/>
        <end position="303"/>
    </location>
</feature>
<sequence>MDKHIKERRPFRGRLTRLINEEVEMQKANPDHRILQSKLQLLTETEVQLQELDRKVLDSMIDNGLPDEDQDNELETIDQYKELYLTVKYEIESILHRPSSPTGSLSSQSEAGSARAPQQQSAANPPKEEKRENKTTTAVPSNHQPPPSSSMPPFEVYPPSASHSNQCSSDVLLNTLQRLYPLELQTGSLPVVRENGHEGESQAKDEDEVTPVIITRKGRVIQRPRRAPGINLRGTSCTTKSTLMSTPTSAPTARRERSVSQSRERERTTYQSRAPPSITSPTDYPYDDSSEFGSNNSKENKSLDLPRYAKPIAPTEVCPYCNRTFGIKSIDRHVEFCKEIYERRRHEI</sequence>
<feature type="compositionally biased region" description="Low complexity" evidence="5">
    <location>
        <begin position="99"/>
        <end position="109"/>
    </location>
</feature>
<feature type="region of interest" description="Disordered" evidence="5">
    <location>
        <begin position="97"/>
        <end position="166"/>
    </location>
</feature>
<dbReference type="Pfam" id="PF13913">
    <property type="entry name" value="zf-C2HC_2"/>
    <property type="match status" value="1"/>
</dbReference>
<feature type="compositionally biased region" description="Polar residues" evidence="5">
    <location>
        <begin position="233"/>
        <end position="251"/>
    </location>
</feature>
<proteinExistence type="predicted"/>
<reference evidence="7 8" key="1">
    <citation type="submission" date="2024-08" db="EMBL/GenBank/DDBJ databases">
        <authorList>
            <person name="Cucini C."/>
            <person name="Frati F."/>
        </authorList>
    </citation>
    <scope>NUCLEOTIDE SEQUENCE [LARGE SCALE GENOMIC DNA]</scope>
</reference>
<evidence type="ECO:0000256" key="2">
    <source>
        <dbReference type="ARBA" id="ARBA00022771"/>
    </source>
</evidence>
<dbReference type="PROSITE" id="PS52027">
    <property type="entry name" value="ZF_C2HC_C3H"/>
    <property type="match status" value="1"/>
</dbReference>
<evidence type="ECO:0000256" key="3">
    <source>
        <dbReference type="ARBA" id="ARBA00022833"/>
    </source>
</evidence>
<feature type="domain" description="C2HC/C3H-type" evidence="6">
    <location>
        <begin position="314"/>
        <end position="343"/>
    </location>
</feature>
<evidence type="ECO:0000313" key="7">
    <source>
        <dbReference type="EMBL" id="CAL8131941.1"/>
    </source>
</evidence>
<keyword evidence="3" id="KW-0862">Zinc</keyword>
<keyword evidence="8" id="KW-1185">Reference proteome</keyword>
<evidence type="ECO:0000313" key="8">
    <source>
        <dbReference type="Proteomes" id="UP001642540"/>
    </source>
</evidence>
<dbReference type="InterPro" id="IPR011767">
    <property type="entry name" value="GLR_AS"/>
</dbReference>
<dbReference type="EMBL" id="CAXLJM020000091">
    <property type="protein sequence ID" value="CAL8131941.1"/>
    <property type="molecule type" value="Genomic_DNA"/>
</dbReference>
<feature type="compositionally biased region" description="Basic and acidic residues" evidence="5">
    <location>
        <begin position="253"/>
        <end position="268"/>
    </location>
</feature>
<keyword evidence="1" id="KW-0479">Metal-binding</keyword>
<keyword evidence="2 4" id="KW-0863">Zinc-finger</keyword>
<dbReference type="InterPro" id="IPR049899">
    <property type="entry name" value="Znf_C2HC_C3H"/>
</dbReference>
<name>A0ABP1RNT6_9HEXA</name>
<accession>A0ABP1RNT6</accession>
<dbReference type="Proteomes" id="UP001642540">
    <property type="component" value="Unassembled WGS sequence"/>
</dbReference>
<evidence type="ECO:0000259" key="6">
    <source>
        <dbReference type="PROSITE" id="PS52027"/>
    </source>
</evidence>
<gene>
    <name evidence="7" type="ORF">ODALV1_LOCUS24399</name>
</gene>